<dbReference type="PANTHER" id="PTHR38593">
    <property type="entry name" value="BLR2558 PROTEIN"/>
    <property type="match status" value="1"/>
</dbReference>
<name>A0ABT0YVD0_9BURK</name>
<sequence length="238" mass="23643">MPGLKATGLALLAVSALAVSGCNRENPPSTNTQGPPDSAPQPVPTPTGTTGSQLDNAPAGSAAAPASSVAVSTSAANPSDLTLADQNFLTGAATAGLLEVAAARAAAQKATHAGVKAYAGMLLKDHTATNAELRALAAKKQLDLPAEIGAGQAPTLAALTNASGAAFDRMFVQTVVSAHRSDIALFEQAARDARDADVRAFAGKALPKLREHLSAALKLPGASEVGTNAPAGSERKGP</sequence>
<evidence type="ECO:0000256" key="1">
    <source>
        <dbReference type="SAM" id="MobiDB-lite"/>
    </source>
</evidence>
<dbReference type="EMBL" id="JAMKFE010000022">
    <property type="protein sequence ID" value="MCM5682719.1"/>
    <property type="molecule type" value="Genomic_DNA"/>
</dbReference>
<evidence type="ECO:0000259" key="3">
    <source>
        <dbReference type="Pfam" id="PF13628"/>
    </source>
</evidence>
<proteinExistence type="predicted"/>
<dbReference type="Pfam" id="PF13628">
    <property type="entry name" value="DUF4142"/>
    <property type="match status" value="1"/>
</dbReference>
<evidence type="ECO:0000256" key="2">
    <source>
        <dbReference type="SAM" id="SignalP"/>
    </source>
</evidence>
<gene>
    <name evidence="4" type="ORF">M8A51_24570</name>
</gene>
<keyword evidence="5" id="KW-1185">Reference proteome</keyword>
<accession>A0ABT0YVD0</accession>
<dbReference type="InterPro" id="IPR025419">
    <property type="entry name" value="DUF4142"/>
</dbReference>
<reference evidence="4" key="1">
    <citation type="submission" date="2022-05" db="EMBL/GenBank/DDBJ databases">
        <title>Schlegelella sp. nov., isolated from mangrove soil.</title>
        <authorList>
            <person name="Liu Y."/>
            <person name="Ge X."/>
            <person name="Liu W."/>
        </authorList>
    </citation>
    <scope>NUCLEOTIDE SEQUENCE</scope>
    <source>
        <strain evidence="4">S2-27</strain>
    </source>
</reference>
<evidence type="ECO:0000313" key="4">
    <source>
        <dbReference type="EMBL" id="MCM5682719.1"/>
    </source>
</evidence>
<dbReference type="Proteomes" id="UP001165541">
    <property type="component" value="Unassembled WGS sequence"/>
</dbReference>
<feature type="compositionally biased region" description="Polar residues" evidence="1">
    <location>
        <begin position="26"/>
        <end position="35"/>
    </location>
</feature>
<evidence type="ECO:0000313" key="5">
    <source>
        <dbReference type="Proteomes" id="UP001165541"/>
    </source>
</evidence>
<protein>
    <submittedName>
        <fullName evidence="4">DUF4142 domain-containing protein</fullName>
    </submittedName>
</protein>
<dbReference type="PROSITE" id="PS51257">
    <property type="entry name" value="PROKAR_LIPOPROTEIN"/>
    <property type="match status" value="1"/>
</dbReference>
<organism evidence="4 5">
    <name type="scientific">Caldimonas mangrovi</name>
    <dbReference type="NCBI Taxonomy" id="2944811"/>
    <lineage>
        <taxon>Bacteria</taxon>
        <taxon>Pseudomonadati</taxon>
        <taxon>Pseudomonadota</taxon>
        <taxon>Betaproteobacteria</taxon>
        <taxon>Burkholderiales</taxon>
        <taxon>Sphaerotilaceae</taxon>
        <taxon>Caldimonas</taxon>
    </lineage>
</organism>
<feature type="domain" description="DUF4142" evidence="3">
    <location>
        <begin position="84"/>
        <end position="219"/>
    </location>
</feature>
<feature type="chain" id="PRO_5046231340" evidence="2">
    <location>
        <begin position="19"/>
        <end position="238"/>
    </location>
</feature>
<dbReference type="RefSeq" id="WP_251781263.1">
    <property type="nucleotide sequence ID" value="NZ_JAMKFE010000022.1"/>
</dbReference>
<feature type="signal peptide" evidence="2">
    <location>
        <begin position="1"/>
        <end position="18"/>
    </location>
</feature>
<feature type="region of interest" description="Disordered" evidence="1">
    <location>
        <begin position="21"/>
        <end position="65"/>
    </location>
</feature>
<comment type="caution">
    <text evidence="4">The sequence shown here is derived from an EMBL/GenBank/DDBJ whole genome shotgun (WGS) entry which is preliminary data.</text>
</comment>
<dbReference type="InterPro" id="IPR012347">
    <property type="entry name" value="Ferritin-like"/>
</dbReference>
<dbReference type="Gene3D" id="1.20.1260.10">
    <property type="match status" value="1"/>
</dbReference>
<feature type="compositionally biased region" description="Low complexity" evidence="1">
    <location>
        <begin position="46"/>
        <end position="65"/>
    </location>
</feature>
<dbReference type="PANTHER" id="PTHR38593:SF1">
    <property type="entry name" value="BLR2558 PROTEIN"/>
    <property type="match status" value="1"/>
</dbReference>
<keyword evidence="2" id="KW-0732">Signal</keyword>